<feature type="transmembrane region" description="Helical" evidence="2">
    <location>
        <begin position="119"/>
        <end position="140"/>
    </location>
</feature>
<dbReference type="AlphaFoldDB" id="A0A0A1GT64"/>
<dbReference type="Gene3D" id="1.20.1250.20">
    <property type="entry name" value="MFS general substrate transporter like domains"/>
    <property type="match status" value="1"/>
</dbReference>
<feature type="transmembrane region" description="Helical" evidence="2">
    <location>
        <begin position="51"/>
        <end position="74"/>
    </location>
</feature>
<dbReference type="SUPFAM" id="SSF103473">
    <property type="entry name" value="MFS general substrate transporter"/>
    <property type="match status" value="1"/>
</dbReference>
<feature type="transmembrane region" description="Helical" evidence="2">
    <location>
        <begin position="189"/>
        <end position="209"/>
    </location>
</feature>
<accession>A0A0A1GT64</accession>
<dbReference type="STRING" id="1291742.LOOC260_105830"/>
<dbReference type="Pfam" id="PF13347">
    <property type="entry name" value="MFS_2"/>
    <property type="match status" value="1"/>
</dbReference>
<feature type="transmembrane region" description="Helical" evidence="2">
    <location>
        <begin position="405"/>
        <end position="423"/>
    </location>
</feature>
<dbReference type="Proteomes" id="UP000031620">
    <property type="component" value="Chromosome"/>
</dbReference>
<sequence>MENQKKRWVYTPHKISVWRSIGYGINDMNGASWGTLVGSYLMFFLTTYGKLSAASVGLLFLIGKFLNAIMSMLAGSISDRLYSTKIGRRFGRRHLLLLVGALLTIIFFPLLFTVVPGSFWWYLVAFVMVETANVIIGTAYETLATEMTPNADDRVKMSSIRLFISAFATFSVSALPATLLAVLGQGAKAYTISGIVFGIVFAISTLITYRSTWEHSPEEVEEFESSNRSTDDSKENSFMSSIRDYWEMLRNKSARYMVSIYFLTYFAKDCFSTAFLYYVVFVLGFSQTLGQGIASLSFIGMIVVPVAAYMLIKTKNPKLNWSTSFSIIFVVMAGFFVLSLQHSSLGKGNTIITLIVLGVLWQIGRQFLEYTAWQVIPLVPDVDTIVSSKLRTGTFAAVQSFTRQLTGALGSALLGFILEWGGFKSGALHQTAQAQDAILVVLIVVPVISISIAWWMVSRFNLNQRTHKILHDEIERLQAGGNKDDVAPETKAVVENLTGYKWDKVWQKNS</sequence>
<feature type="transmembrane region" description="Helical" evidence="2">
    <location>
        <begin position="95"/>
        <end position="113"/>
    </location>
</feature>
<dbReference type="PANTHER" id="PTHR11328:SF24">
    <property type="entry name" value="MAJOR FACILITATOR SUPERFAMILY (MFS) PROFILE DOMAIN-CONTAINING PROTEIN"/>
    <property type="match status" value="1"/>
</dbReference>
<dbReference type="HOGENOM" id="CLU_027408_4_1_9"/>
<evidence type="ECO:0000256" key="2">
    <source>
        <dbReference type="SAM" id="Phobius"/>
    </source>
</evidence>
<evidence type="ECO:0000313" key="3">
    <source>
        <dbReference type="EMBL" id="BAP85140.1"/>
    </source>
</evidence>
<keyword evidence="2" id="KW-0812">Transmembrane</keyword>
<protein>
    <submittedName>
        <fullName evidence="3">Major facilitator superfamily transporter</fullName>
    </submittedName>
</protein>
<feature type="transmembrane region" description="Helical" evidence="2">
    <location>
        <begin position="319"/>
        <end position="338"/>
    </location>
</feature>
<gene>
    <name evidence="3" type="ORF">LOOC260_105830</name>
</gene>
<evidence type="ECO:0000313" key="4">
    <source>
        <dbReference type="Proteomes" id="UP000031620"/>
    </source>
</evidence>
<feature type="transmembrane region" description="Helical" evidence="2">
    <location>
        <begin position="258"/>
        <end position="280"/>
    </location>
</feature>
<keyword evidence="1" id="KW-0762">Sugar transport</keyword>
<keyword evidence="2" id="KW-1133">Transmembrane helix</keyword>
<dbReference type="InterPro" id="IPR039672">
    <property type="entry name" value="MFS_2"/>
</dbReference>
<proteinExistence type="predicted"/>
<feature type="transmembrane region" description="Helical" evidence="2">
    <location>
        <begin position="438"/>
        <end position="457"/>
    </location>
</feature>
<feature type="transmembrane region" description="Helical" evidence="2">
    <location>
        <begin position="160"/>
        <end position="183"/>
    </location>
</feature>
<keyword evidence="2" id="KW-0472">Membrane</keyword>
<feature type="transmembrane region" description="Helical" evidence="2">
    <location>
        <begin position="21"/>
        <end position="45"/>
    </location>
</feature>
<reference evidence="3 4" key="1">
    <citation type="submission" date="2014-11" db="EMBL/GenBank/DDBJ databases">
        <title>Complete genome sequence and analysis of Lactobacillus hokkaidonensis LOOC260T.</title>
        <authorList>
            <person name="Tanizawa Y."/>
            <person name="Tohno M."/>
            <person name="Kaminuma E."/>
            <person name="Nakamura Y."/>
            <person name="Arita M."/>
        </authorList>
    </citation>
    <scope>NUCLEOTIDE SEQUENCE [LARGE SCALE GENOMIC DNA]</scope>
    <source>
        <strain evidence="3 4">LOOC260</strain>
    </source>
</reference>
<evidence type="ECO:0000256" key="1">
    <source>
        <dbReference type="ARBA" id="ARBA00022597"/>
    </source>
</evidence>
<keyword evidence="1" id="KW-0813">Transport</keyword>
<dbReference type="RefSeq" id="WP_041092869.1">
    <property type="nucleotide sequence ID" value="NZ_AP014680.1"/>
</dbReference>
<name>A0A0A1GT64_9LACO</name>
<dbReference type="GO" id="GO:0008643">
    <property type="term" value="P:carbohydrate transport"/>
    <property type="evidence" value="ECO:0007669"/>
    <property type="project" value="InterPro"/>
</dbReference>
<dbReference type="GO" id="GO:0005886">
    <property type="term" value="C:plasma membrane"/>
    <property type="evidence" value="ECO:0007669"/>
    <property type="project" value="TreeGrafter"/>
</dbReference>
<feature type="transmembrane region" description="Helical" evidence="2">
    <location>
        <begin position="292"/>
        <end position="312"/>
    </location>
</feature>
<dbReference type="KEGG" id="lho:LOOC260_105830"/>
<dbReference type="PANTHER" id="PTHR11328">
    <property type="entry name" value="MAJOR FACILITATOR SUPERFAMILY DOMAIN-CONTAINING PROTEIN"/>
    <property type="match status" value="1"/>
</dbReference>
<dbReference type="GO" id="GO:0015293">
    <property type="term" value="F:symporter activity"/>
    <property type="evidence" value="ECO:0007669"/>
    <property type="project" value="InterPro"/>
</dbReference>
<feature type="transmembrane region" description="Helical" evidence="2">
    <location>
        <begin position="344"/>
        <end position="363"/>
    </location>
</feature>
<dbReference type="InterPro" id="IPR036259">
    <property type="entry name" value="MFS_trans_sf"/>
</dbReference>
<organism evidence="3 4">
    <name type="scientific">Paucilactobacillus hokkaidonensis JCM 18461</name>
    <dbReference type="NCBI Taxonomy" id="1291742"/>
    <lineage>
        <taxon>Bacteria</taxon>
        <taxon>Bacillati</taxon>
        <taxon>Bacillota</taxon>
        <taxon>Bacilli</taxon>
        <taxon>Lactobacillales</taxon>
        <taxon>Lactobacillaceae</taxon>
        <taxon>Paucilactobacillus</taxon>
    </lineage>
</organism>
<dbReference type="EMBL" id="AP014680">
    <property type="protein sequence ID" value="BAP85140.1"/>
    <property type="molecule type" value="Genomic_DNA"/>
</dbReference>